<evidence type="ECO:0000256" key="1">
    <source>
        <dbReference type="ARBA" id="ARBA00007447"/>
    </source>
</evidence>
<evidence type="ECO:0000256" key="2">
    <source>
        <dbReference type="SAM" id="MobiDB-lite"/>
    </source>
</evidence>
<keyword evidence="5" id="KW-1185">Reference proteome</keyword>
<dbReference type="FunFam" id="2.40.70.10:FF:000014">
    <property type="entry name" value="Aspartyl protease family protein 1"/>
    <property type="match status" value="1"/>
</dbReference>
<evidence type="ECO:0000259" key="3">
    <source>
        <dbReference type="PROSITE" id="PS51767"/>
    </source>
</evidence>
<feature type="region of interest" description="Disordered" evidence="2">
    <location>
        <begin position="236"/>
        <end position="268"/>
    </location>
</feature>
<dbReference type="EMBL" id="JABCRI010000005">
    <property type="protein sequence ID" value="KAF8406633.1"/>
    <property type="molecule type" value="Genomic_DNA"/>
</dbReference>
<dbReference type="PROSITE" id="PS51767">
    <property type="entry name" value="PEPTIDASE_A1"/>
    <property type="match status" value="1"/>
</dbReference>
<dbReference type="InterPro" id="IPR033121">
    <property type="entry name" value="PEPTIDASE_A1"/>
</dbReference>
<comment type="caution">
    <text evidence="4">The sequence shown here is derived from an EMBL/GenBank/DDBJ whole genome shotgun (WGS) entry which is preliminary data.</text>
</comment>
<proteinExistence type="inferred from homology"/>
<dbReference type="InterPro" id="IPR001461">
    <property type="entry name" value="Aspartic_peptidase_A1"/>
</dbReference>
<dbReference type="PROSITE" id="PS00141">
    <property type="entry name" value="ASP_PROTEASE"/>
    <property type="match status" value="1"/>
</dbReference>
<dbReference type="InterPro" id="IPR021109">
    <property type="entry name" value="Peptidase_aspartic_dom_sf"/>
</dbReference>
<dbReference type="PANTHER" id="PTHR13683">
    <property type="entry name" value="ASPARTYL PROTEASES"/>
    <property type="match status" value="1"/>
</dbReference>
<protein>
    <recommendedName>
        <fullName evidence="3">Peptidase A1 domain-containing protein</fullName>
    </recommendedName>
</protein>
<sequence>MDKVSVPSILASGGLVADSFSMCFGPDGIGRISFGDKGSPDQEETPFNLNQLHPTYNVSVTQIAVGTKVKDTDFSAIFDSGTSFTYLTDPAYTRISESFNSQALDNRHSSDPRIPFEYCYDFSMNATEPVIPSINLTMKGGNQFSVYDPIVFISSKTETVYCLGVVKSSDVDIIGQNFMTDHRIVFDREKLVLGWKKSDCYDIENFSTLPVSPGISPAVPPTIAVVPVSPQISPAVPPTSAVAPRSYTPEATKESGNGSHISGAAPPSMSHAPRLSPMSFIFMIPFSVIVSSFFPRAPSY</sequence>
<feature type="domain" description="Peptidase A1" evidence="3">
    <location>
        <begin position="1"/>
        <end position="196"/>
    </location>
</feature>
<evidence type="ECO:0000313" key="4">
    <source>
        <dbReference type="EMBL" id="KAF8406633.1"/>
    </source>
</evidence>
<dbReference type="GO" id="GO:0004190">
    <property type="term" value="F:aspartic-type endopeptidase activity"/>
    <property type="evidence" value="ECO:0007669"/>
    <property type="project" value="InterPro"/>
</dbReference>
<dbReference type="AlphaFoldDB" id="A0A835DK90"/>
<dbReference type="OrthoDB" id="2747330at2759"/>
<dbReference type="Proteomes" id="UP000655225">
    <property type="component" value="Unassembled WGS sequence"/>
</dbReference>
<comment type="similarity">
    <text evidence="1">Belongs to the peptidase A1 family.</text>
</comment>
<organism evidence="4 5">
    <name type="scientific">Tetracentron sinense</name>
    <name type="common">Spur-leaf</name>
    <dbReference type="NCBI Taxonomy" id="13715"/>
    <lineage>
        <taxon>Eukaryota</taxon>
        <taxon>Viridiplantae</taxon>
        <taxon>Streptophyta</taxon>
        <taxon>Embryophyta</taxon>
        <taxon>Tracheophyta</taxon>
        <taxon>Spermatophyta</taxon>
        <taxon>Magnoliopsida</taxon>
        <taxon>Trochodendrales</taxon>
        <taxon>Trochodendraceae</taxon>
        <taxon>Tetracentron</taxon>
    </lineage>
</organism>
<gene>
    <name evidence="4" type="ORF">HHK36_008723</name>
</gene>
<dbReference type="InterPro" id="IPR032799">
    <property type="entry name" value="TAXi_C"/>
</dbReference>
<accession>A0A835DK90</accession>
<evidence type="ECO:0000313" key="5">
    <source>
        <dbReference type="Proteomes" id="UP000655225"/>
    </source>
</evidence>
<dbReference type="InterPro" id="IPR001969">
    <property type="entry name" value="Aspartic_peptidase_AS"/>
</dbReference>
<dbReference type="Pfam" id="PF14541">
    <property type="entry name" value="TAXi_C"/>
    <property type="match status" value="1"/>
</dbReference>
<dbReference type="OMA" id="CYDIEDY"/>
<dbReference type="GO" id="GO:0006508">
    <property type="term" value="P:proteolysis"/>
    <property type="evidence" value="ECO:0007669"/>
    <property type="project" value="InterPro"/>
</dbReference>
<name>A0A835DK90_TETSI</name>
<dbReference type="PANTHER" id="PTHR13683:SF826">
    <property type="entry name" value="ASPARTYL PROTEASE FAMILY PROTEIN 1"/>
    <property type="match status" value="1"/>
</dbReference>
<reference evidence="4 5" key="1">
    <citation type="submission" date="2020-04" db="EMBL/GenBank/DDBJ databases">
        <title>Plant Genome Project.</title>
        <authorList>
            <person name="Zhang R.-G."/>
        </authorList>
    </citation>
    <scope>NUCLEOTIDE SEQUENCE [LARGE SCALE GENOMIC DNA]</scope>
    <source>
        <strain evidence="4">YNK0</strain>
        <tissue evidence="4">Leaf</tissue>
    </source>
</reference>
<dbReference type="SUPFAM" id="SSF50630">
    <property type="entry name" value="Acid proteases"/>
    <property type="match status" value="1"/>
</dbReference>
<dbReference type="Gene3D" id="2.40.70.10">
    <property type="entry name" value="Acid Proteases"/>
    <property type="match status" value="1"/>
</dbReference>